<evidence type="ECO:0000256" key="8">
    <source>
        <dbReference type="SAM" id="Phobius"/>
    </source>
</evidence>
<feature type="transmembrane region" description="Helical" evidence="8">
    <location>
        <begin position="60"/>
        <end position="85"/>
    </location>
</feature>
<evidence type="ECO:0000313" key="9">
    <source>
        <dbReference type="EMBL" id="ADH99030.1"/>
    </source>
</evidence>
<keyword evidence="6 8" id="KW-1133">Transmembrane helix</keyword>
<accession>D6XT94</accession>
<protein>
    <submittedName>
        <fullName evidence="9">AzlC family protein</fullName>
    </submittedName>
</protein>
<dbReference type="PANTHER" id="PTHR34979:SF1">
    <property type="entry name" value="INNER MEMBRANE PROTEIN YGAZ"/>
    <property type="match status" value="1"/>
</dbReference>
<dbReference type="Pfam" id="PF03591">
    <property type="entry name" value="AzlC"/>
    <property type="match status" value="1"/>
</dbReference>
<evidence type="ECO:0000256" key="2">
    <source>
        <dbReference type="ARBA" id="ARBA00010735"/>
    </source>
</evidence>
<evidence type="ECO:0000256" key="6">
    <source>
        <dbReference type="ARBA" id="ARBA00022989"/>
    </source>
</evidence>
<feature type="transmembrane region" description="Helical" evidence="8">
    <location>
        <begin position="215"/>
        <end position="233"/>
    </location>
</feature>
<keyword evidence="3" id="KW-0813">Transport</keyword>
<evidence type="ECO:0000256" key="7">
    <source>
        <dbReference type="ARBA" id="ARBA00023136"/>
    </source>
</evidence>
<evidence type="ECO:0000256" key="4">
    <source>
        <dbReference type="ARBA" id="ARBA00022475"/>
    </source>
</evidence>
<dbReference type="AlphaFoldDB" id="D6XT94"/>
<dbReference type="RefSeq" id="WP_013172454.1">
    <property type="nucleotide sequence ID" value="NC_014219.1"/>
</dbReference>
<keyword evidence="7 8" id="KW-0472">Membrane</keyword>
<feature type="transmembrane region" description="Helical" evidence="8">
    <location>
        <begin position="191"/>
        <end position="209"/>
    </location>
</feature>
<dbReference type="HOGENOM" id="CLU_065777_3_2_9"/>
<proteinExistence type="inferred from homology"/>
<dbReference type="EMBL" id="CP001791">
    <property type="protein sequence ID" value="ADH99030.1"/>
    <property type="molecule type" value="Genomic_DNA"/>
</dbReference>
<dbReference type="GO" id="GO:1903785">
    <property type="term" value="P:L-valine transmembrane transport"/>
    <property type="evidence" value="ECO:0007669"/>
    <property type="project" value="TreeGrafter"/>
</dbReference>
<gene>
    <name evidence="9" type="ordered locus">Bsel_1518</name>
</gene>
<evidence type="ECO:0000256" key="5">
    <source>
        <dbReference type="ARBA" id="ARBA00022692"/>
    </source>
</evidence>
<keyword evidence="4" id="KW-1003">Cell membrane</keyword>
<dbReference type="eggNOG" id="COG1296">
    <property type="taxonomic scope" value="Bacteria"/>
</dbReference>
<evidence type="ECO:0000313" key="10">
    <source>
        <dbReference type="Proteomes" id="UP000000271"/>
    </source>
</evidence>
<feature type="transmembrane region" description="Helical" evidence="8">
    <location>
        <begin position="167"/>
        <end position="184"/>
    </location>
</feature>
<comment type="subcellular location">
    <subcellularLocation>
        <location evidence="1">Cell membrane</location>
        <topology evidence="1">Multi-pass membrane protein</topology>
    </subcellularLocation>
</comment>
<evidence type="ECO:0000256" key="3">
    <source>
        <dbReference type="ARBA" id="ARBA00022448"/>
    </source>
</evidence>
<dbReference type="KEGG" id="bse:Bsel_1518"/>
<sequence>MDSVRDMQSSESDFLRGMMDGVPIAVGYMPVALAFGLIAANTGLSLLESFLMSFLVFAGAAQYMALSMIAAGSGIIAIIFATFIVNVRHLLMSASIASRLEPSPVLPRVFSAFVMTDEVFAVSSAKRDPLRVMHITGTGLVAFMSWTGFTVVGFLAGGIIPGAIQESLGFALYALFIALLVPSVKETGRSALFLALLGGVFHLVFAQVLDTGWAIMFASIASVLVFEGIERWIEWRHR</sequence>
<dbReference type="STRING" id="439292.Bsel_1518"/>
<dbReference type="GO" id="GO:0005886">
    <property type="term" value="C:plasma membrane"/>
    <property type="evidence" value="ECO:0007669"/>
    <property type="project" value="UniProtKB-SubCell"/>
</dbReference>
<feature type="transmembrane region" description="Helical" evidence="8">
    <location>
        <begin position="140"/>
        <end position="161"/>
    </location>
</feature>
<dbReference type="PANTHER" id="PTHR34979">
    <property type="entry name" value="INNER MEMBRANE PROTEIN YGAZ"/>
    <property type="match status" value="1"/>
</dbReference>
<dbReference type="InterPro" id="IPR011606">
    <property type="entry name" value="Brnchd-chn_aa_trnsp_permease"/>
</dbReference>
<evidence type="ECO:0000256" key="1">
    <source>
        <dbReference type="ARBA" id="ARBA00004651"/>
    </source>
</evidence>
<reference evidence="9" key="1">
    <citation type="submission" date="2009-10" db="EMBL/GenBank/DDBJ databases">
        <title>Complete sequence of Bacillus selenitireducens MLS10.</title>
        <authorList>
            <consortium name="US DOE Joint Genome Institute"/>
            <person name="Lucas S."/>
            <person name="Copeland A."/>
            <person name="Lapidus A."/>
            <person name="Glavina del Rio T."/>
            <person name="Dalin E."/>
            <person name="Tice H."/>
            <person name="Bruce D."/>
            <person name="Goodwin L."/>
            <person name="Pitluck S."/>
            <person name="Sims D."/>
            <person name="Brettin T."/>
            <person name="Detter J.C."/>
            <person name="Han C."/>
            <person name="Larimer F."/>
            <person name="Land M."/>
            <person name="Hauser L."/>
            <person name="Kyrpides N."/>
            <person name="Ovchinnikova G."/>
            <person name="Stolz J."/>
        </authorList>
    </citation>
    <scope>NUCLEOTIDE SEQUENCE [LARGE SCALE GENOMIC DNA]</scope>
    <source>
        <strain evidence="9">MLS10</strain>
    </source>
</reference>
<name>D6XT94_BACIE</name>
<keyword evidence="10" id="KW-1185">Reference proteome</keyword>
<dbReference type="OrthoDB" id="3177005at2"/>
<comment type="similarity">
    <text evidence="2">Belongs to the AzlC family.</text>
</comment>
<keyword evidence="5 8" id="KW-0812">Transmembrane</keyword>
<organism evidence="9 10">
    <name type="scientific">Bacillus selenitireducens (strain ATCC 700615 / DSM 15326 / MLS10)</name>
    <dbReference type="NCBI Taxonomy" id="439292"/>
    <lineage>
        <taxon>Bacteria</taxon>
        <taxon>Bacillati</taxon>
        <taxon>Bacillota</taxon>
        <taxon>Bacilli</taxon>
        <taxon>Bacillales</taxon>
        <taxon>Bacillaceae</taxon>
        <taxon>Salisediminibacterium</taxon>
    </lineage>
</organism>
<feature type="transmembrane region" description="Helical" evidence="8">
    <location>
        <begin position="21"/>
        <end position="40"/>
    </location>
</feature>
<dbReference type="Proteomes" id="UP000000271">
    <property type="component" value="Chromosome"/>
</dbReference>